<evidence type="ECO:0000256" key="1">
    <source>
        <dbReference type="ARBA" id="ARBA00022729"/>
    </source>
</evidence>
<dbReference type="SMART" id="SM00564">
    <property type="entry name" value="PQQ"/>
    <property type="match status" value="6"/>
</dbReference>
<organism evidence="6 7">
    <name type="scientific">Catenovulum maritimum</name>
    <dbReference type="NCBI Taxonomy" id="1513271"/>
    <lineage>
        <taxon>Bacteria</taxon>
        <taxon>Pseudomonadati</taxon>
        <taxon>Pseudomonadota</taxon>
        <taxon>Gammaproteobacteria</taxon>
        <taxon>Alteromonadales</taxon>
        <taxon>Alteromonadaceae</taxon>
        <taxon>Catenovulum</taxon>
    </lineage>
</organism>
<dbReference type="RefSeq" id="WP_048693312.1">
    <property type="nucleotide sequence ID" value="NZ_KQ130494.1"/>
</dbReference>
<sequence length="398" mass="43118" precursor="true">MTRNILSAVILSACLISCASNDENEDLLPAPKPEINNQVAVEVEWSESVGSGVENYFSRLKPAVGYEQVYAADRVGYVSAFSIKDGDEVWTTDLRPAEESYWRFLGLNFSPAIRVSGLVASYEKVFIGCENGELIALDVKTGKELWRTKVSGEILSPPIAEESKVIVNLGSGNTVAFNAVDGEQIWESVADVPSLTLRGASSPAYAQGGVFVGSATGKILTYAAANGQLAWDVSVANAQGATELARIVDIDSTPIFSGTNLFALSAGGALVSVDVRTSRVVWKRDYRGYENITHSFTSLYLSDDHSHIYALDSKTGVEKWSNLVLRNRQVTAGTVFKDYYVVGDFDGYLYFFDKSNGELKSMISVSGDALLAQPVVADELLLIQTRDGDIKALKINSK</sequence>
<comment type="subcellular location">
    <subcellularLocation>
        <location evidence="4">Cell outer membrane</location>
    </subcellularLocation>
</comment>
<dbReference type="AlphaFoldDB" id="A0A0J8GTZ6"/>
<comment type="function">
    <text evidence="4">Part of the outer membrane protein assembly complex, which is involved in assembly and insertion of beta-barrel proteins into the outer membrane.</text>
</comment>
<name>A0A0J8GTZ6_9ALTE</name>
<accession>A0A0J8GTZ6</accession>
<evidence type="ECO:0000259" key="5">
    <source>
        <dbReference type="Pfam" id="PF13360"/>
    </source>
</evidence>
<comment type="subunit">
    <text evidence="4">Part of the Bam complex.</text>
</comment>
<dbReference type="PANTHER" id="PTHR34512:SF30">
    <property type="entry name" value="OUTER MEMBRANE PROTEIN ASSEMBLY FACTOR BAMB"/>
    <property type="match status" value="1"/>
</dbReference>
<dbReference type="InterPro" id="IPR011047">
    <property type="entry name" value="Quinoprotein_ADH-like_sf"/>
</dbReference>
<protein>
    <recommendedName>
        <fullName evidence="4">Outer membrane protein assembly factor BamB</fullName>
    </recommendedName>
</protein>
<dbReference type="InterPro" id="IPR002372">
    <property type="entry name" value="PQQ_rpt_dom"/>
</dbReference>
<dbReference type="InterPro" id="IPR015943">
    <property type="entry name" value="WD40/YVTN_repeat-like_dom_sf"/>
</dbReference>
<reference evidence="6 7" key="1">
    <citation type="submission" date="2015-04" db="EMBL/GenBank/DDBJ databases">
        <title>Draft Genome Sequence of the Novel Agar-Digesting Marine Bacterium Q1.</title>
        <authorList>
            <person name="Li Y."/>
            <person name="Li D."/>
            <person name="Chen G."/>
            <person name="Du Z."/>
        </authorList>
    </citation>
    <scope>NUCLEOTIDE SEQUENCE [LARGE SCALE GENOMIC DNA]</scope>
    <source>
        <strain evidence="6 7">Q1</strain>
    </source>
</reference>
<dbReference type="GO" id="GO:0043165">
    <property type="term" value="P:Gram-negative-bacterium-type cell outer membrane assembly"/>
    <property type="evidence" value="ECO:0007669"/>
    <property type="project" value="UniProtKB-UniRule"/>
</dbReference>
<dbReference type="GO" id="GO:0051205">
    <property type="term" value="P:protein insertion into membrane"/>
    <property type="evidence" value="ECO:0007669"/>
    <property type="project" value="UniProtKB-UniRule"/>
</dbReference>
<feature type="domain" description="Pyrrolo-quinoline quinone repeat" evidence="5">
    <location>
        <begin position="76"/>
        <end position="322"/>
    </location>
</feature>
<keyword evidence="1 4" id="KW-0732">Signal</keyword>
<dbReference type="SUPFAM" id="SSF50998">
    <property type="entry name" value="Quinoprotein alcohol dehydrogenase-like"/>
    <property type="match status" value="1"/>
</dbReference>
<dbReference type="HAMAP" id="MF_00923">
    <property type="entry name" value="OM_assembly_BamB"/>
    <property type="match status" value="1"/>
</dbReference>
<proteinExistence type="inferred from homology"/>
<dbReference type="Pfam" id="PF13360">
    <property type="entry name" value="PQQ_2"/>
    <property type="match status" value="1"/>
</dbReference>
<keyword evidence="2 4" id="KW-0472">Membrane</keyword>
<dbReference type="Proteomes" id="UP000037600">
    <property type="component" value="Unassembled WGS sequence"/>
</dbReference>
<dbReference type="NCBIfam" id="NF008351">
    <property type="entry name" value="PRK11138.1"/>
    <property type="match status" value="1"/>
</dbReference>
<feature type="signal peptide" evidence="4">
    <location>
        <begin position="1"/>
        <end position="19"/>
    </location>
</feature>
<evidence type="ECO:0000313" key="7">
    <source>
        <dbReference type="Proteomes" id="UP000037600"/>
    </source>
</evidence>
<evidence type="ECO:0000313" key="6">
    <source>
        <dbReference type="EMBL" id="KMT64789.1"/>
    </source>
</evidence>
<keyword evidence="3 4" id="KW-0998">Cell outer membrane</keyword>
<comment type="similarity">
    <text evidence="4">Belongs to the BamB family.</text>
</comment>
<evidence type="ECO:0000256" key="4">
    <source>
        <dbReference type="HAMAP-Rule" id="MF_00923"/>
    </source>
</evidence>
<gene>
    <name evidence="4" type="primary">bamB</name>
    <name evidence="6" type="ORF">XM47_13095</name>
</gene>
<evidence type="ECO:0000256" key="2">
    <source>
        <dbReference type="ARBA" id="ARBA00023136"/>
    </source>
</evidence>
<dbReference type="EMBL" id="LAZL01000021">
    <property type="protein sequence ID" value="KMT64789.1"/>
    <property type="molecule type" value="Genomic_DNA"/>
</dbReference>
<dbReference type="STRING" id="1513271.XM47_13095"/>
<feature type="chain" id="PRO_5008990147" description="Outer membrane protein assembly factor BamB" evidence="4">
    <location>
        <begin position="20"/>
        <end position="398"/>
    </location>
</feature>
<dbReference type="InterPro" id="IPR018391">
    <property type="entry name" value="PQQ_b-propeller_rpt"/>
</dbReference>
<dbReference type="OrthoDB" id="5173551at2"/>
<dbReference type="GO" id="GO:0009279">
    <property type="term" value="C:cell outer membrane"/>
    <property type="evidence" value="ECO:0007669"/>
    <property type="project" value="UniProtKB-SubCell"/>
</dbReference>
<dbReference type="Gene3D" id="2.130.10.10">
    <property type="entry name" value="YVTN repeat-like/Quinoprotein amine dehydrogenase"/>
    <property type="match status" value="1"/>
</dbReference>
<dbReference type="InterPro" id="IPR017687">
    <property type="entry name" value="BamB"/>
</dbReference>
<evidence type="ECO:0000256" key="3">
    <source>
        <dbReference type="ARBA" id="ARBA00023237"/>
    </source>
</evidence>
<dbReference type="NCBIfam" id="TIGR03300">
    <property type="entry name" value="assembly_YfgL"/>
    <property type="match status" value="1"/>
</dbReference>
<dbReference type="PANTHER" id="PTHR34512">
    <property type="entry name" value="CELL SURFACE PROTEIN"/>
    <property type="match status" value="1"/>
</dbReference>
<comment type="caution">
    <text evidence="6">The sequence shown here is derived from an EMBL/GenBank/DDBJ whole genome shotgun (WGS) entry which is preliminary data.</text>
</comment>
<keyword evidence="7" id="KW-1185">Reference proteome</keyword>